<name>A0A6A4M3T0_9ERIC</name>
<dbReference type="GO" id="GO:0000977">
    <property type="term" value="F:RNA polymerase II transcription regulatory region sequence-specific DNA binding"/>
    <property type="evidence" value="ECO:0007669"/>
    <property type="project" value="TreeGrafter"/>
</dbReference>
<evidence type="ECO:0000256" key="4">
    <source>
        <dbReference type="ARBA" id="ARBA00023242"/>
    </source>
</evidence>
<gene>
    <name evidence="7" type="ORF">C3L33_03150</name>
</gene>
<organism evidence="7 8">
    <name type="scientific">Rhododendron williamsianum</name>
    <dbReference type="NCBI Taxonomy" id="262921"/>
    <lineage>
        <taxon>Eukaryota</taxon>
        <taxon>Viridiplantae</taxon>
        <taxon>Streptophyta</taxon>
        <taxon>Embryophyta</taxon>
        <taxon>Tracheophyta</taxon>
        <taxon>Spermatophyta</taxon>
        <taxon>Magnoliopsida</taxon>
        <taxon>eudicotyledons</taxon>
        <taxon>Gunneridae</taxon>
        <taxon>Pentapetalae</taxon>
        <taxon>asterids</taxon>
        <taxon>Ericales</taxon>
        <taxon>Ericaceae</taxon>
        <taxon>Ericoideae</taxon>
        <taxon>Rhodoreae</taxon>
        <taxon>Rhododendron</taxon>
    </lineage>
</organism>
<feature type="non-terminal residue" evidence="7">
    <location>
        <position position="1"/>
    </location>
</feature>
<comment type="subcellular location">
    <subcellularLocation>
        <location evidence="1">Nucleus</location>
    </subcellularLocation>
</comment>
<keyword evidence="2" id="KW-0805">Transcription regulation</keyword>
<dbReference type="EMBL" id="QEFC01000313">
    <property type="protein sequence ID" value="KAE9464940.1"/>
    <property type="molecule type" value="Genomic_DNA"/>
</dbReference>
<evidence type="ECO:0000256" key="3">
    <source>
        <dbReference type="ARBA" id="ARBA00023163"/>
    </source>
</evidence>
<protein>
    <recommendedName>
        <fullName evidence="6">BHLH domain-containing protein</fullName>
    </recommendedName>
</protein>
<feature type="domain" description="BHLH" evidence="6">
    <location>
        <begin position="55"/>
        <end position="107"/>
    </location>
</feature>
<dbReference type="Pfam" id="PF00010">
    <property type="entry name" value="HLH"/>
    <property type="match status" value="1"/>
</dbReference>
<dbReference type="PANTHER" id="PTHR13935:SF155">
    <property type="entry name" value="TRANSCRIPTION FACTOR BHLH120-LIKE"/>
    <property type="match status" value="1"/>
</dbReference>
<comment type="caution">
    <text evidence="7">The sequence shown here is derived from an EMBL/GenBank/DDBJ whole genome shotgun (WGS) entry which is preliminary data.</text>
</comment>
<dbReference type="InterPro" id="IPR015660">
    <property type="entry name" value="MASH1/Ascl1a-like"/>
</dbReference>
<reference evidence="7 8" key="1">
    <citation type="journal article" date="2019" name="Genome Biol. Evol.">
        <title>The Rhododendron genome and chromosomal organization provide insight into shared whole-genome duplications across the heath family (Ericaceae).</title>
        <authorList>
            <person name="Soza V.L."/>
            <person name="Lindsley D."/>
            <person name="Waalkes A."/>
            <person name="Ramage E."/>
            <person name="Patwardhan R.P."/>
            <person name="Burton J.N."/>
            <person name="Adey A."/>
            <person name="Kumar A."/>
            <person name="Qiu R."/>
            <person name="Shendure J."/>
            <person name="Hall B."/>
        </authorList>
    </citation>
    <scope>NUCLEOTIDE SEQUENCE [LARGE SCALE GENOMIC DNA]</scope>
    <source>
        <strain evidence="7">RSF 1966-606</strain>
    </source>
</reference>
<evidence type="ECO:0000256" key="2">
    <source>
        <dbReference type="ARBA" id="ARBA00023015"/>
    </source>
</evidence>
<dbReference type="PROSITE" id="PS50888">
    <property type="entry name" value="BHLH"/>
    <property type="match status" value="1"/>
</dbReference>
<keyword evidence="4" id="KW-0539">Nucleus</keyword>
<dbReference type="CDD" id="cd18914">
    <property type="entry name" value="bHLH_AtORG2_like"/>
    <property type="match status" value="1"/>
</dbReference>
<feature type="compositionally biased region" description="Low complexity" evidence="5">
    <location>
        <begin position="121"/>
        <end position="145"/>
    </location>
</feature>
<feature type="region of interest" description="Disordered" evidence="5">
    <location>
        <begin position="114"/>
        <end position="145"/>
    </location>
</feature>
<dbReference type="InterPro" id="IPR011598">
    <property type="entry name" value="bHLH_dom"/>
</dbReference>
<dbReference type="Gene3D" id="4.10.280.10">
    <property type="entry name" value="Helix-loop-helix DNA-binding domain"/>
    <property type="match status" value="1"/>
</dbReference>
<evidence type="ECO:0000313" key="7">
    <source>
        <dbReference type="EMBL" id="KAE9464940.1"/>
    </source>
</evidence>
<dbReference type="SMART" id="SM00353">
    <property type="entry name" value="HLH"/>
    <property type="match status" value="1"/>
</dbReference>
<keyword evidence="8" id="KW-1185">Reference proteome</keyword>
<dbReference type="GO" id="GO:0000981">
    <property type="term" value="F:DNA-binding transcription factor activity, RNA polymerase II-specific"/>
    <property type="evidence" value="ECO:0007669"/>
    <property type="project" value="TreeGrafter"/>
</dbReference>
<evidence type="ECO:0000313" key="8">
    <source>
        <dbReference type="Proteomes" id="UP000428333"/>
    </source>
</evidence>
<evidence type="ECO:0000256" key="5">
    <source>
        <dbReference type="SAM" id="MobiDB-lite"/>
    </source>
</evidence>
<dbReference type="GO" id="GO:0046983">
    <property type="term" value="F:protein dimerization activity"/>
    <property type="evidence" value="ECO:0007669"/>
    <property type="project" value="InterPro"/>
</dbReference>
<sequence length="216" mass="23980">MSSFEENDDLWFQIYSNYPNQEKTTQLQDQSKIDVPENFGERQPVPDANDHTCFNKKVIHREIEKQRRKKMAALFSSLRSLLPPELVKGKRSVGDHINEATKYIKHLEKKIKDSGAKRDQLQSLSSSSTTTTTTSCSHGNGSSSNCSANCVTVCCRSMGQVEVILSTGGGFDPAGKLQLSSFLKLLLEEGLSVVSCVSTKVNERLLHTIQSQVLQV</sequence>
<dbReference type="Proteomes" id="UP000428333">
    <property type="component" value="Linkage Group LG02"/>
</dbReference>
<accession>A0A6A4M3T0</accession>
<dbReference type="AlphaFoldDB" id="A0A6A4M3T0"/>
<dbReference type="OrthoDB" id="1935281at2759"/>
<dbReference type="GO" id="GO:0090575">
    <property type="term" value="C:RNA polymerase II transcription regulator complex"/>
    <property type="evidence" value="ECO:0007669"/>
    <property type="project" value="TreeGrafter"/>
</dbReference>
<dbReference type="InterPro" id="IPR036638">
    <property type="entry name" value="HLH_DNA-bd_sf"/>
</dbReference>
<dbReference type="PANTHER" id="PTHR13935">
    <property type="entry name" value="ACHAETE-SCUTE TRANSCRIPTION FACTOR-RELATED"/>
    <property type="match status" value="1"/>
</dbReference>
<evidence type="ECO:0000259" key="6">
    <source>
        <dbReference type="PROSITE" id="PS50888"/>
    </source>
</evidence>
<proteinExistence type="predicted"/>
<dbReference type="SUPFAM" id="SSF47459">
    <property type="entry name" value="HLH, helix-loop-helix DNA-binding domain"/>
    <property type="match status" value="1"/>
</dbReference>
<evidence type="ECO:0000256" key="1">
    <source>
        <dbReference type="ARBA" id="ARBA00004123"/>
    </source>
</evidence>
<keyword evidence="3" id="KW-0804">Transcription</keyword>